<feature type="transmembrane region" description="Helical" evidence="14">
    <location>
        <begin position="96"/>
        <end position="117"/>
    </location>
</feature>
<sequence length="255" mass="28356">MNIFSAILLGLIEGVTEFLPISSTGHMILVSDILKLPNTDFLKSFEIAIQVGAIFAIIVMYTPRFLKNIRVYQLLLFAFLPATIIGFLFYDFIKTYLFNPAIVSATLITGGVFLVYFDRKIKNHSEKIEKLEEISSKDAFIIGLSQTLAMIPGVSRAAATITGGVLRGLSKKQAMEFSFLLAVPTMLAATGYDLIKTSSNYSTYEFGLLGMGSIVSFVSAWIAVRLFIKIIDKHGLAFFGYYRIILGVVYLLYFQ</sequence>
<dbReference type="AlphaFoldDB" id="A0A656PM23"/>
<evidence type="ECO:0000256" key="1">
    <source>
        <dbReference type="ARBA" id="ARBA00004651"/>
    </source>
</evidence>
<feature type="transmembrane region" description="Helical" evidence="14">
    <location>
        <begin position="177"/>
        <end position="195"/>
    </location>
</feature>
<comment type="miscellaneous">
    <text evidence="14">Bacitracin is thought to be involved in the inhibition of peptidoglycan synthesis by sequestering undecaprenyl diphosphate, thereby reducing the pool of lipid carrier available.</text>
</comment>
<dbReference type="NCBIfam" id="NF001390">
    <property type="entry name" value="PRK00281.1-4"/>
    <property type="match status" value="1"/>
</dbReference>
<dbReference type="GO" id="GO:0009252">
    <property type="term" value="P:peptidoglycan biosynthetic process"/>
    <property type="evidence" value="ECO:0007669"/>
    <property type="project" value="UniProtKB-KW"/>
</dbReference>
<evidence type="ECO:0000256" key="8">
    <source>
        <dbReference type="ARBA" id="ARBA00022989"/>
    </source>
</evidence>
<organism evidence="15 16">
    <name type="scientific">candidate division WWE3 bacterium</name>
    <dbReference type="NCBI Taxonomy" id="2053526"/>
    <lineage>
        <taxon>Bacteria</taxon>
        <taxon>Katanobacteria</taxon>
    </lineage>
</organism>
<evidence type="ECO:0000256" key="7">
    <source>
        <dbReference type="ARBA" id="ARBA00022801"/>
    </source>
</evidence>
<evidence type="ECO:0000256" key="9">
    <source>
        <dbReference type="ARBA" id="ARBA00023136"/>
    </source>
</evidence>
<keyword evidence="9 14" id="KW-0472">Membrane</keyword>
<evidence type="ECO:0000256" key="3">
    <source>
        <dbReference type="ARBA" id="ARBA00012374"/>
    </source>
</evidence>
<dbReference type="Pfam" id="PF02673">
    <property type="entry name" value="BacA"/>
    <property type="match status" value="1"/>
</dbReference>
<dbReference type="EC" id="3.6.1.27" evidence="3 14"/>
<evidence type="ECO:0000256" key="5">
    <source>
        <dbReference type="ARBA" id="ARBA00022475"/>
    </source>
</evidence>
<keyword evidence="8 14" id="KW-1133">Transmembrane helix</keyword>
<comment type="similarity">
    <text evidence="2 14">Belongs to the UppP family.</text>
</comment>
<gene>
    <name evidence="14" type="primary">uppP</name>
    <name evidence="15" type="ORF">DIU24_01680</name>
</gene>
<comment type="caution">
    <text evidence="15">The sequence shown here is derived from an EMBL/GenBank/DDBJ whole genome shotgun (WGS) entry which is preliminary data.</text>
</comment>
<keyword evidence="14" id="KW-0133">Cell shape</keyword>
<feature type="transmembrane region" description="Helical" evidence="14">
    <location>
        <begin position="74"/>
        <end position="90"/>
    </location>
</feature>
<dbReference type="HAMAP" id="MF_01006">
    <property type="entry name" value="Undec_diphosphatase"/>
    <property type="match status" value="1"/>
</dbReference>
<accession>A0A656PM23</accession>
<keyword evidence="14" id="KW-0573">Peptidoglycan synthesis</keyword>
<feature type="transmembrane region" description="Helical" evidence="14">
    <location>
        <begin position="235"/>
        <end position="253"/>
    </location>
</feature>
<evidence type="ECO:0000256" key="6">
    <source>
        <dbReference type="ARBA" id="ARBA00022692"/>
    </source>
</evidence>
<keyword evidence="6 14" id="KW-0812">Transmembrane</keyword>
<comment type="subcellular location">
    <subcellularLocation>
        <location evidence="1 14">Cell membrane</location>
        <topology evidence="1 14">Multi-pass membrane protein</topology>
    </subcellularLocation>
</comment>
<feature type="transmembrane region" description="Helical" evidence="14">
    <location>
        <begin position="44"/>
        <end position="62"/>
    </location>
</feature>
<evidence type="ECO:0000313" key="15">
    <source>
        <dbReference type="EMBL" id="HCQ40403.1"/>
    </source>
</evidence>
<evidence type="ECO:0000256" key="11">
    <source>
        <dbReference type="ARBA" id="ARBA00032707"/>
    </source>
</evidence>
<dbReference type="GO" id="GO:0050380">
    <property type="term" value="F:undecaprenyl-diphosphatase activity"/>
    <property type="evidence" value="ECO:0007669"/>
    <property type="project" value="UniProtKB-UniRule"/>
</dbReference>
<keyword evidence="14" id="KW-0961">Cell wall biogenesis/degradation</keyword>
<dbReference type="InterPro" id="IPR003824">
    <property type="entry name" value="UppP"/>
</dbReference>
<comment type="catalytic activity">
    <reaction evidence="13 14">
        <text>di-trans,octa-cis-undecaprenyl diphosphate + H2O = di-trans,octa-cis-undecaprenyl phosphate + phosphate + H(+)</text>
        <dbReference type="Rhea" id="RHEA:28094"/>
        <dbReference type="ChEBI" id="CHEBI:15377"/>
        <dbReference type="ChEBI" id="CHEBI:15378"/>
        <dbReference type="ChEBI" id="CHEBI:43474"/>
        <dbReference type="ChEBI" id="CHEBI:58405"/>
        <dbReference type="ChEBI" id="CHEBI:60392"/>
        <dbReference type="EC" id="3.6.1.27"/>
    </reaction>
</comment>
<dbReference type="Proteomes" id="UP000262056">
    <property type="component" value="Unassembled WGS sequence"/>
</dbReference>
<evidence type="ECO:0000256" key="10">
    <source>
        <dbReference type="ARBA" id="ARBA00023251"/>
    </source>
</evidence>
<dbReference type="GO" id="GO:0008360">
    <property type="term" value="P:regulation of cell shape"/>
    <property type="evidence" value="ECO:0007669"/>
    <property type="project" value="UniProtKB-KW"/>
</dbReference>
<dbReference type="NCBIfam" id="NF001389">
    <property type="entry name" value="PRK00281.1-2"/>
    <property type="match status" value="1"/>
</dbReference>
<evidence type="ECO:0000256" key="2">
    <source>
        <dbReference type="ARBA" id="ARBA00010621"/>
    </source>
</evidence>
<evidence type="ECO:0000256" key="4">
    <source>
        <dbReference type="ARBA" id="ARBA00021581"/>
    </source>
</evidence>
<dbReference type="EMBL" id="DQFB01000003">
    <property type="protein sequence ID" value="HCQ40403.1"/>
    <property type="molecule type" value="Genomic_DNA"/>
</dbReference>
<evidence type="ECO:0000256" key="14">
    <source>
        <dbReference type="HAMAP-Rule" id="MF_01006"/>
    </source>
</evidence>
<evidence type="ECO:0000256" key="12">
    <source>
        <dbReference type="ARBA" id="ARBA00032932"/>
    </source>
</evidence>
<feature type="transmembrane region" description="Helical" evidence="14">
    <location>
        <begin position="207"/>
        <end position="228"/>
    </location>
</feature>
<dbReference type="PANTHER" id="PTHR30622">
    <property type="entry name" value="UNDECAPRENYL-DIPHOSPHATASE"/>
    <property type="match status" value="1"/>
</dbReference>
<dbReference type="GO" id="GO:0005886">
    <property type="term" value="C:plasma membrane"/>
    <property type="evidence" value="ECO:0007669"/>
    <property type="project" value="UniProtKB-SubCell"/>
</dbReference>
<protein>
    <recommendedName>
        <fullName evidence="4 14">Undecaprenyl-diphosphatase</fullName>
        <ecNumber evidence="3 14">3.6.1.27</ecNumber>
    </recommendedName>
    <alternativeName>
        <fullName evidence="12 14">Bacitracin resistance protein</fullName>
    </alternativeName>
    <alternativeName>
        <fullName evidence="11 14">Undecaprenyl pyrophosphate phosphatase</fullName>
    </alternativeName>
</protein>
<keyword evidence="5 14" id="KW-1003">Cell membrane</keyword>
<comment type="function">
    <text evidence="14">Catalyzes the dephosphorylation of undecaprenyl diphosphate (UPP). Confers resistance to bacitracin.</text>
</comment>
<reference evidence="15 16" key="1">
    <citation type="journal article" date="2018" name="Nat. Biotechnol.">
        <title>A standardized bacterial taxonomy based on genome phylogeny substantially revises the tree of life.</title>
        <authorList>
            <person name="Parks D.H."/>
            <person name="Chuvochina M."/>
            <person name="Waite D.W."/>
            <person name="Rinke C."/>
            <person name="Skarshewski A."/>
            <person name="Chaumeil P.A."/>
            <person name="Hugenholtz P."/>
        </authorList>
    </citation>
    <scope>NUCLEOTIDE SEQUENCE [LARGE SCALE GENOMIC DNA]</scope>
    <source>
        <strain evidence="15">UBA12021</strain>
    </source>
</reference>
<proteinExistence type="inferred from homology"/>
<name>A0A656PM23_UNCKA</name>
<evidence type="ECO:0000256" key="13">
    <source>
        <dbReference type="ARBA" id="ARBA00047594"/>
    </source>
</evidence>
<evidence type="ECO:0000313" key="16">
    <source>
        <dbReference type="Proteomes" id="UP000262056"/>
    </source>
</evidence>
<dbReference type="PANTHER" id="PTHR30622:SF3">
    <property type="entry name" value="UNDECAPRENYL-DIPHOSPHATASE"/>
    <property type="match status" value="1"/>
</dbReference>
<dbReference type="GO" id="GO:0071555">
    <property type="term" value="P:cell wall organization"/>
    <property type="evidence" value="ECO:0007669"/>
    <property type="project" value="UniProtKB-KW"/>
</dbReference>
<keyword evidence="10 14" id="KW-0046">Antibiotic resistance</keyword>
<dbReference type="GO" id="GO:0046677">
    <property type="term" value="P:response to antibiotic"/>
    <property type="evidence" value="ECO:0007669"/>
    <property type="project" value="UniProtKB-UniRule"/>
</dbReference>
<keyword evidence="7 14" id="KW-0378">Hydrolase</keyword>